<keyword evidence="7" id="KW-1185">Reference proteome</keyword>
<gene>
    <name evidence="6" type="ORF">CCACVL1_30516</name>
</gene>
<dbReference type="PANTHER" id="PTHR11240:SF46">
    <property type="entry name" value="INTRACELLULAR RIBONUCLEASE LX-LIKE"/>
    <property type="match status" value="1"/>
</dbReference>
<dbReference type="EMBL" id="AWWV01016197">
    <property type="protein sequence ID" value="OMO50308.1"/>
    <property type="molecule type" value="Genomic_DNA"/>
</dbReference>
<evidence type="ECO:0000256" key="5">
    <source>
        <dbReference type="SAM" id="SignalP"/>
    </source>
</evidence>
<evidence type="ECO:0000256" key="2">
    <source>
        <dbReference type="ARBA" id="ARBA00022722"/>
    </source>
</evidence>
<dbReference type="PANTHER" id="PTHR11240">
    <property type="entry name" value="RIBONUCLEASE T2"/>
    <property type="match status" value="1"/>
</dbReference>
<dbReference type="GO" id="GO:0006401">
    <property type="term" value="P:RNA catabolic process"/>
    <property type="evidence" value="ECO:0007669"/>
    <property type="project" value="TreeGrafter"/>
</dbReference>
<organism evidence="6 7">
    <name type="scientific">Corchorus capsularis</name>
    <name type="common">Jute</name>
    <dbReference type="NCBI Taxonomy" id="210143"/>
    <lineage>
        <taxon>Eukaryota</taxon>
        <taxon>Viridiplantae</taxon>
        <taxon>Streptophyta</taxon>
        <taxon>Embryophyta</taxon>
        <taxon>Tracheophyta</taxon>
        <taxon>Spermatophyta</taxon>
        <taxon>Magnoliopsida</taxon>
        <taxon>eudicotyledons</taxon>
        <taxon>Gunneridae</taxon>
        <taxon>Pentapetalae</taxon>
        <taxon>rosids</taxon>
        <taxon>malvids</taxon>
        <taxon>Malvales</taxon>
        <taxon>Malvaceae</taxon>
        <taxon>Grewioideae</taxon>
        <taxon>Apeibeae</taxon>
        <taxon>Corchorus</taxon>
    </lineage>
</organism>
<name>A0A1R3FWR9_COCAP</name>
<sequence>MQKQNLLAAAILATFLVSAAGWDFYKLVLEWPIAACNIKKSGTCIDVNDLPSTFTIHTFSPQFANDTKVPPYAKDKSCTSVPPTTNAGVFQDKLESIEDKLTEMWPSLLSKTSDEEFWFTEWENHGMCSDYSNKPDAYFSAALTLASKYDPIKVMGIESSYDKPYQVKTVLENAKKNLGAYPQIACNAAKKKVLQLWEFRLCFDRATPPSVLIDCPKKLAGEFSAASNKGFDFYKLSLIWPPSACNIGKECRKPIPNYFTIHGLWPQFADDIPVPPYSQDPKCTKITTTNPDNILVELQPIENQLKEKWPNLMKEDDSLFWKVEWKNHGMCSDYPDQPKDYFNAALSLAGDEKYDPLEVKNILEKVKRSVGAYPQIACNTIPGDGTHQLWEVRFCFNTEKPPKLHLRNCPNKLTGDCTSEDDIIRFPPVPPIRARNFTN</sequence>
<proteinExistence type="inferred from homology"/>
<evidence type="ECO:0000313" key="7">
    <source>
        <dbReference type="Proteomes" id="UP000188268"/>
    </source>
</evidence>
<dbReference type="Gramene" id="OMO50308">
    <property type="protein sequence ID" value="OMO50308"/>
    <property type="gene ID" value="CCACVL1_30516"/>
</dbReference>
<keyword evidence="2" id="KW-0540">Nuclease</keyword>
<dbReference type="InterPro" id="IPR036430">
    <property type="entry name" value="RNase_T2-like_sf"/>
</dbReference>
<dbReference type="GO" id="GO:0033897">
    <property type="term" value="F:ribonuclease T2 activity"/>
    <property type="evidence" value="ECO:0007669"/>
    <property type="project" value="InterPro"/>
</dbReference>
<dbReference type="InterPro" id="IPR018188">
    <property type="entry name" value="RNase_T2_His_AS_1"/>
</dbReference>
<dbReference type="GO" id="GO:0005576">
    <property type="term" value="C:extracellular region"/>
    <property type="evidence" value="ECO:0007669"/>
    <property type="project" value="TreeGrafter"/>
</dbReference>
<dbReference type="OrthoDB" id="1884050at2759"/>
<keyword evidence="5" id="KW-0732">Signal</keyword>
<feature type="signal peptide" evidence="5">
    <location>
        <begin position="1"/>
        <end position="21"/>
    </location>
</feature>
<reference evidence="6 7" key="1">
    <citation type="submission" date="2013-09" db="EMBL/GenBank/DDBJ databases">
        <title>Corchorus capsularis genome sequencing.</title>
        <authorList>
            <person name="Alam M."/>
            <person name="Haque M.S."/>
            <person name="Islam M.S."/>
            <person name="Emdad E.M."/>
            <person name="Islam M.M."/>
            <person name="Ahmed B."/>
            <person name="Halim A."/>
            <person name="Hossen Q.M.M."/>
            <person name="Hossain M.Z."/>
            <person name="Ahmed R."/>
            <person name="Khan M.M."/>
            <person name="Islam R."/>
            <person name="Rashid M.M."/>
            <person name="Khan S.A."/>
            <person name="Rahman M.S."/>
            <person name="Alam M."/>
        </authorList>
    </citation>
    <scope>NUCLEOTIDE SEQUENCE [LARGE SCALE GENOMIC DNA]</scope>
    <source>
        <strain evidence="7">cv. CVL-1</strain>
        <tissue evidence="6">Whole seedling</tissue>
    </source>
</reference>
<dbReference type="CDD" id="cd00374">
    <property type="entry name" value="RNase_T2"/>
    <property type="match status" value="1"/>
</dbReference>
<dbReference type="GO" id="GO:0003723">
    <property type="term" value="F:RNA binding"/>
    <property type="evidence" value="ECO:0007669"/>
    <property type="project" value="InterPro"/>
</dbReference>
<accession>A0A1R3FWR9</accession>
<evidence type="ECO:0000256" key="3">
    <source>
        <dbReference type="ARBA" id="ARBA00023239"/>
    </source>
</evidence>
<dbReference type="InterPro" id="IPR001568">
    <property type="entry name" value="RNase_T2-like"/>
</dbReference>
<evidence type="ECO:0000313" key="6">
    <source>
        <dbReference type="EMBL" id="OMO50308.1"/>
    </source>
</evidence>
<dbReference type="SUPFAM" id="SSF55895">
    <property type="entry name" value="Ribonuclease Rh-like"/>
    <property type="match status" value="2"/>
</dbReference>
<evidence type="ECO:0000256" key="1">
    <source>
        <dbReference type="ARBA" id="ARBA00007469"/>
    </source>
</evidence>
<comment type="caution">
    <text evidence="6">The sequence shown here is derived from an EMBL/GenBank/DDBJ whole genome shotgun (WGS) entry which is preliminary data.</text>
</comment>
<keyword evidence="2" id="KW-0378">Hydrolase</keyword>
<dbReference type="Proteomes" id="UP000188268">
    <property type="component" value="Unassembled WGS sequence"/>
</dbReference>
<dbReference type="PROSITE" id="PS00530">
    <property type="entry name" value="RNASE_T2_1"/>
    <property type="match status" value="1"/>
</dbReference>
<protein>
    <submittedName>
        <fullName evidence="6">Ribonuclease T2-like protein</fullName>
    </submittedName>
</protein>
<feature type="chain" id="PRO_5012503614" evidence="5">
    <location>
        <begin position="22"/>
        <end position="439"/>
    </location>
</feature>
<evidence type="ECO:0000256" key="4">
    <source>
        <dbReference type="RuleBase" id="RU004328"/>
    </source>
</evidence>
<dbReference type="Gene3D" id="3.90.730.10">
    <property type="entry name" value="Ribonuclease T2-like"/>
    <property type="match status" value="2"/>
</dbReference>
<keyword evidence="3" id="KW-0456">Lyase</keyword>
<dbReference type="AlphaFoldDB" id="A0A1R3FWR9"/>
<dbReference type="Pfam" id="PF00445">
    <property type="entry name" value="Ribonuclease_T2"/>
    <property type="match status" value="2"/>
</dbReference>
<comment type="similarity">
    <text evidence="1 4">Belongs to the RNase T2 family.</text>
</comment>